<dbReference type="SUPFAM" id="SSF52833">
    <property type="entry name" value="Thioredoxin-like"/>
    <property type="match status" value="1"/>
</dbReference>
<sequence length="197" mass="21875">MNRSVEFYFDVGSPTSYLAYTQLRKICDETSATLIYQPILLGAVFKATGNASPNDVPAKARYSIKDLARFAKRYQVPLTFNPHFPINTLSLMRALTAAQTLQPQRFIELLEITFKAMWVEALDLNDPGALSAALIRAGFDPAQVLGWISDPSVKDQLKTNTEAAVARGVFGAPSMFVDDELYFGQDRLDFVREALSV</sequence>
<evidence type="ECO:0000313" key="4">
    <source>
        <dbReference type="Proteomes" id="UP001162905"/>
    </source>
</evidence>
<protein>
    <recommendedName>
        <fullName evidence="1">2-hydroxychromene-2-carboxylate isomerase</fullName>
        <ecNumber evidence="1">5.99.1.4</ecNumber>
    </recommendedName>
</protein>
<comment type="similarity">
    <text evidence="1">Belongs to the GST superfamily. NadH family.</text>
</comment>
<feature type="domain" description="DSBA-like thioredoxin" evidence="2">
    <location>
        <begin position="5"/>
        <end position="195"/>
    </location>
</feature>
<dbReference type="Proteomes" id="UP001162905">
    <property type="component" value="Unassembled WGS sequence"/>
</dbReference>
<dbReference type="Gene3D" id="3.40.30.10">
    <property type="entry name" value="Glutaredoxin"/>
    <property type="match status" value="1"/>
</dbReference>
<dbReference type="InterPro" id="IPR014440">
    <property type="entry name" value="HCCAis_GSTk"/>
</dbReference>
<comment type="catalytic activity">
    <reaction evidence="1">
        <text>2-hydroxychromene-2-carboxylate = (3E)-4-(2-hydroxyphenyl)-2-oxobut-3-enoate</text>
        <dbReference type="Rhea" id="RHEA:27401"/>
        <dbReference type="ChEBI" id="CHEBI:59350"/>
        <dbReference type="ChEBI" id="CHEBI:59353"/>
        <dbReference type="EC" id="5.99.1.4"/>
    </reaction>
</comment>
<name>A0ABS9I727_9PSED</name>
<dbReference type="InterPro" id="IPR044087">
    <property type="entry name" value="NahD-like"/>
</dbReference>
<evidence type="ECO:0000259" key="2">
    <source>
        <dbReference type="Pfam" id="PF01323"/>
    </source>
</evidence>
<keyword evidence="1 3" id="KW-0413">Isomerase</keyword>
<evidence type="ECO:0000313" key="3">
    <source>
        <dbReference type="EMBL" id="MCF7542826.1"/>
    </source>
</evidence>
<dbReference type="GO" id="GO:0016853">
    <property type="term" value="F:isomerase activity"/>
    <property type="evidence" value="ECO:0007669"/>
    <property type="project" value="UniProtKB-KW"/>
</dbReference>
<accession>A0ABS9I727</accession>
<dbReference type="EMBL" id="JAKJXH010000010">
    <property type="protein sequence ID" value="MCF7542826.1"/>
    <property type="molecule type" value="Genomic_DNA"/>
</dbReference>
<dbReference type="PIRSF" id="PIRSF006386">
    <property type="entry name" value="HCCAis_GSTk"/>
    <property type="match status" value="1"/>
</dbReference>
<reference evidence="3" key="1">
    <citation type="submission" date="2022-01" db="EMBL/GenBank/DDBJ databases">
        <title>Pseudomonas sp. nov. isolated from Antarctic regolith.</title>
        <authorList>
            <person name="Novakova D."/>
            <person name="Sedlar K."/>
        </authorList>
    </citation>
    <scope>NUCLEOTIDE SEQUENCE</scope>
    <source>
        <strain evidence="3">P2647</strain>
    </source>
</reference>
<dbReference type="EC" id="5.99.1.4" evidence="1"/>
<organism evidence="3 4">
    <name type="scientific">Pseudomonas petrae</name>
    <dbReference type="NCBI Taxonomy" id="2912190"/>
    <lineage>
        <taxon>Bacteria</taxon>
        <taxon>Pseudomonadati</taxon>
        <taxon>Pseudomonadota</taxon>
        <taxon>Gammaproteobacteria</taxon>
        <taxon>Pseudomonadales</taxon>
        <taxon>Pseudomonadaceae</taxon>
        <taxon>Pseudomonas</taxon>
    </lineage>
</organism>
<dbReference type="RefSeq" id="WP_237252143.1">
    <property type="nucleotide sequence ID" value="NZ_JAKJXE010000001.1"/>
</dbReference>
<dbReference type="PANTHER" id="PTHR42943:SF2">
    <property type="entry name" value="GLUTATHIONE S-TRANSFERASE KAPPA 1"/>
    <property type="match status" value="1"/>
</dbReference>
<dbReference type="InterPro" id="IPR051924">
    <property type="entry name" value="GST_Kappa/NadH"/>
</dbReference>
<comment type="caution">
    <text evidence="3">The sequence shown here is derived from an EMBL/GenBank/DDBJ whole genome shotgun (WGS) entry which is preliminary data.</text>
</comment>
<dbReference type="InterPro" id="IPR001853">
    <property type="entry name" value="DSBA-like_thioredoxin_dom"/>
</dbReference>
<dbReference type="PANTHER" id="PTHR42943">
    <property type="entry name" value="GLUTATHIONE S-TRANSFERASE KAPPA"/>
    <property type="match status" value="1"/>
</dbReference>
<dbReference type="Pfam" id="PF01323">
    <property type="entry name" value="DSBA"/>
    <property type="match status" value="1"/>
</dbReference>
<keyword evidence="4" id="KW-1185">Reference proteome</keyword>
<gene>
    <name evidence="3" type="ORF">L4G47_11380</name>
</gene>
<evidence type="ECO:0000256" key="1">
    <source>
        <dbReference type="PIRNR" id="PIRNR006386"/>
    </source>
</evidence>
<dbReference type="InterPro" id="IPR036249">
    <property type="entry name" value="Thioredoxin-like_sf"/>
</dbReference>
<proteinExistence type="inferred from homology"/>
<dbReference type="CDD" id="cd03022">
    <property type="entry name" value="DsbA_HCCA_Iso"/>
    <property type="match status" value="1"/>
</dbReference>